<dbReference type="EMBL" id="JASBWR010000059">
    <property type="protein sequence ID" value="KAJ9101339.1"/>
    <property type="molecule type" value="Genomic_DNA"/>
</dbReference>
<accession>A0ACC2VQP4</accession>
<proteinExistence type="predicted"/>
<sequence length="393" mass="46195">MMGLSRFELRLLHFFDDFCVSLFSFNVNVRVDKMWRESVPQLFGISPLVRKAVFLFAAINMWPLCDVDTLFHSDVKVSMLLYNTVPVDNGSEVESTTKPFFDMSLKNSKTDNLFMRTLSYFSDVLSETQRALTCPRGFSGSSLRAAELVVSGILVYLFLGLHPHKLVPLLSFQLETSDYDSSCSTDFVAMCRGTQNLFELGKDNLTKTKFRVIFFTPEKIPYSVKAQKFAIVERLRNELSRFFADQDDYQAIEEKEAIDRAIELLSSAFYYSAKLKYPIPLFKWPLVLPQYFDVLLRQKHIFALRLYYQFACICTIANFSLYHDTNMWKDFIEWFRVYNMKEYGRWFYEFDRCFYDLVIGKNFRFGYDNFSFLYDFDPLKPEHSLLEFAATTK</sequence>
<keyword evidence="2" id="KW-1185">Reference proteome</keyword>
<evidence type="ECO:0000313" key="2">
    <source>
        <dbReference type="Proteomes" id="UP001241377"/>
    </source>
</evidence>
<comment type="caution">
    <text evidence="1">The sequence shown here is derived from an EMBL/GenBank/DDBJ whole genome shotgun (WGS) entry which is preliminary data.</text>
</comment>
<organism evidence="1 2">
    <name type="scientific">Naganishia cerealis</name>
    <dbReference type="NCBI Taxonomy" id="610337"/>
    <lineage>
        <taxon>Eukaryota</taxon>
        <taxon>Fungi</taxon>
        <taxon>Dikarya</taxon>
        <taxon>Basidiomycota</taxon>
        <taxon>Agaricomycotina</taxon>
        <taxon>Tremellomycetes</taxon>
        <taxon>Filobasidiales</taxon>
        <taxon>Filobasidiaceae</taxon>
        <taxon>Naganishia</taxon>
    </lineage>
</organism>
<reference evidence="1" key="1">
    <citation type="submission" date="2023-04" db="EMBL/GenBank/DDBJ databases">
        <title>Draft Genome sequencing of Naganishia species isolated from polar environments using Oxford Nanopore Technology.</title>
        <authorList>
            <person name="Leo P."/>
            <person name="Venkateswaran K."/>
        </authorList>
    </citation>
    <scope>NUCLEOTIDE SEQUENCE</scope>
    <source>
        <strain evidence="1">MNA-CCFEE 5261</strain>
    </source>
</reference>
<name>A0ACC2VQP4_9TREE</name>
<gene>
    <name evidence="1" type="ORF">QFC19_005309</name>
</gene>
<evidence type="ECO:0000313" key="1">
    <source>
        <dbReference type="EMBL" id="KAJ9101339.1"/>
    </source>
</evidence>
<dbReference type="Proteomes" id="UP001241377">
    <property type="component" value="Unassembled WGS sequence"/>
</dbReference>
<protein>
    <submittedName>
        <fullName evidence="1">Uncharacterized protein</fullName>
    </submittedName>
</protein>